<reference evidence="1 2" key="1">
    <citation type="submission" date="2010-01" db="EMBL/GenBank/DDBJ databases">
        <authorList>
            <person name="Weinstock G."/>
            <person name="Sodergren E."/>
            <person name="Clifton S."/>
            <person name="Fulton L."/>
            <person name="Fulton B."/>
            <person name="Courtney L."/>
            <person name="Fronick C."/>
            <person name="Harrison M."/>
            <person name="Strong C."/>
            <person name="Farmer C."/>
            <person name="Delahaunty K."/>
            <person name="Markovic C."/>
            <person name="Hall O."/>
            <person name="Minx P."/>
            <person name="Tomlinson C."/>
            <person name="Mitreva M."/>
            <person name="Nelson J."/>
            <person name="Hou S."/>
            <person name="Wollam A."/>
            <person name="Pepin K.H."/>
            <person name="Johnson M."/>
            <person name="Bhonagiri V."/>
            <person name="Nash W.E."/>
            <person name="Warren W."/>
            <person name="Chinwalla A."/>
            <person name="Mardis E.R."/>
            <person name="Wilson R.K."/>
        </authorList>
    </citation>
    <scope>NUCLEOTIDE SEQUENCE [LARGE SCALE GENOMIC DNA]</scope>
    <source>
        <strain evidence="1 2">DSM 2374</strain>
    </source>
</reference>
<dbReference type="AlphaFoldDB" id="D2ZR95"/>
<dbReference type="HOGENOM" id="CLU_3282931_0_0_2"/>
<name>D2ZR95_METSM</name>
<proteinExistence type="predicted"/>
<evidence type="ECO:0000313" key="2">
    <source>
        <dbReference type="Proteomes" id="UP000004028"/>
    </source>
</evidence>
<dbReference type="EMBL" id="ABYV02000006">
    <property type="protein sequence ID" value="EFC93791.1"/>
    <property type="molecule type" value="Genomic_DNA"/>
</dbReference>
<dbReference type="Proteomes" id="UP000004028">
    <property type="component" value="Unassembled WGS sequence"/>
</dbReference>
<accession>D2ZR95</accession>
<protein>
    <submittedName>
        <fullName evidence="1">Uncharacterized protein</fullName>
    </submittedName>
</protein>
<evidence type="ECO:0000313" key="1">
    <source>
        <dbReference type="EMBL" id="EFC93791.1"/>
    </source>
</evidence>
<organism evidence="1 2">
    <name type="scientific">Methanobrevibacter smithii DSM 2374</name>
    <dbReference type="NCBI Taxonomy" id="521002"/>
    <lineage>
        <taxon>Archaea</taxon>
        <taxon>Methanobacteriati</taxon>
        <taxon>Methanobacteriota</taxon>
        <taxon>Methanomada group</taxon>
        <taxon>Methanobacteria</taxon>
        <taxon>Methanobacteriales</taxon>
        <taxon>Methanobacteriaceae</taxon>
        <taxon>Methanobrevibacter</taxon>
    </lineage>
</organism>
<gene>
    <name evidence="1" type="ORF">METSMIF1_03377</name>
</gene>
<comment type="caution">
    <text evidence="1">The sequence shown here is derived from an EMBL/GenBank/DDBJ whole genome shotgun (WGS) entry which is preliminary data.</text>
</comment>
<sequence length="40" mass="4816">MRIHFLILLKDIYLFRTLLDLYLPHTLFAVCLIQKDAIKI</sequence>